<dbReference type="Proteomes" id="UP000054047">
    <property type="component" value="Unassembled WGS sequence"/>
</dbReference>
<keyword evidence="6" id="KW-0067">ATP-binding</keyword>
<evidence type="ECO:0000313" key="7">
    <source>
        <dbReference type="EMBL" id="KIH57810.1"/>
    </source>
</evidence>
<evidence type="ECO:0000256" key="1">
    <source>
        <dbReference type="ARBA" id="ARBA00022517"/>
    </source>
</evidence>
<protein>
    <submittedName>
        <fullName evidence="7">Uncharacterized protein</fullName>
    </submittedName>
</protein>
<dbReference type="OrthoDB" id="514167at2759"/>
<evidence type="ECO:0000256" key="6">
    <source>
        <dbReference type="ARBA" id="ARBA00022840"/>
    </source>
</evidence>
<name>A0A0C2GA17_9BILA</name>
<dbReference type="Pfam" id="PF13238">
    <property type="entry name" value="AAA_18"/>
    <property type="match status" value="1"/>
</dbReference>
<dbReference type="InterPro" id="IPR020618">
    <property type="entry name" value="Adenyl_kinase_AK6"/>
</dbReference>
<dbReference type="PANTHER" id="PTHR12595:SF0">
    <property type="entry name" value="ADENYLATE KINASE ISOENZYME 6"/>
    <property type="match status" value="1"/>
</dbReference>
<dbReference type="Gene3D" id="3.40.50.300">
    <property type="entry name" value="P-loop containing nucleotide triphosphate hydrolases"/>
    <property type="match status" value="2"/>
</dbReference>
<dbReference type="EMBL" id="KN733909">
    <property type="protein sequence ID" value="KIH57810.1"/>
    <property type="molecule type" value="Genomic_DNA"/>
</dbReference>
<keyword evidence="3" id="KW-0808">Transferase</keyword>
<dbReference type="GO" id="GO:0004017">
    <property type="term" value="F:AMP kinase activity"/>
    <property type="evidence" value="ECO:0007669"/>
    <property type="project" value="InterPro"/>
</dbReference>
<keyword evidence="1" id="KW-0690">Ribosome biogenesis</keyword>
<dbReference type="GO" id="GO:0005634">
    <property type="term" value="C:nucleus"/>
    <property type="evidence" value="ECO:0007669"/>
    <property type="project" value="TreeGrafter"/>
</dbReference>
<dbReference type="PANTHER" id="PTHR12595">
    <property type="entry name" value="POS9-ACTIVATING FACTOR FAP7-RELATED"/>
    <property type="match status" value="1"/>
</dbReference>
<keyword evidence="8" id="KW-1185">Reference proteome</keyword>
<keyword evidence="4" id="KW-0547">Nucleotide-binding</keyword>
<evidence type="ECO:0000256" key="5">
    <source>
        <dbReference type="ARBA" id="ARBA00022777"/>
    </source>
</evidence>
<dbReference type="SUPFAM" id="SSF52540">
    <property type="entry name" value="P-loop containing nucleoside triphosphate hydrolases"/>
    <property type="match status" value="1"/>
</dbReference>
<evidence type="ECO:0000313" key="8">
    <source>
        <dbReference type="Proteomes" id="UP000054047"/>
    </source>
</evidence>
<dbReference type="GO" id="GO:0016887">
    <property type="term" value="F:ATP hydrolysis activity"/>
    <property type="evidence" value="ECO:0007669"/>
    <property type="project" value="InterPro"/>
</dbReference>
<dbReference type="Pfam" id="PF10036">
    <property type="entry name" value="RLL"/>
    <property type="match status" value="1"/>
</dbReference>
<dbReference type="AlphaFoldDB" id="A0A0C2GA17"/>
<accession>A0A0C2GA17</accession>
<gene>
    <name evidence="7" type="ORF">ANCDUO_11992</name>
</gene>
<evidence type="ECO:0000256" key="3">
    <source>
        <dbReference type="ARBA" id="ARBA00022679"/>
    </source>
</evidence>
<dbReference type="GO" id="GO:0005524">
    <property type="term" value="F:ATP binding"/>
    <property type="evidence" value="ECO:0007669"/>
    <property type="project" value="UniProtKB-KW"/>
</dbReference>
<evidence type="ECO:0000256" key="4">
    <source>
        <dbReference type="ARBA" id="ARBA00022741"/>
    </source>
</evidence>
<evidence type="ECO:0000256" key="2">
    <source>
        <dbReference type="ARBA" id="ARBA00022552"/>
    </source>
</evidence>
<keyword evidence="2" id="KW-0698">rRNA processing</keyword>
<reference evidence="7 8" key="1">
    <citation type="submission" date="2013-12" db="EMBL/GenBank/DDBJ databases">
        <title>Draft genome of the parsitic nematode Ancylostoma duodenale.</title>
        <authorList>
            <person name="Mitreva M."/>
        </authorList>
    </citation>
    <scope>NUCLEOTIDE SEQUENCE [LARGE SCALE GENOMIC DNA]</scope>
    <source>
        <strain evidence="7 8">Zhejiang</strain>
    </source>
</reference>
<organism evidence="7 8">
    <name type="scientific">Ancylostoma duodenale</name>
    <dbReference type="NCBI Taxonomy" id="51022"/>
    <lineage>
        <taxon>Eukaryota</taxon>
        <taxon>Metazoa</taxon>
        <taxon>Ecdysozoa</taxon>
        <taxon>Nematoda</taxon>
        <taxon>Chromadorea</taxon>
        <taxon>Rhabditida</taxon>
        <taxon>Rhabditina</taxon>
        <taxon>Rhabditomorpha</taxon>
        <taxon>Strongyloidea</taxon>
        <taxon>Ancylostomatidae</taxon>
        <taxon>Ancylostomatinae</taxon>
        <taxon>Ancylostoma</taxon>
    </lineage>
</organism>
<proteinExistence type="predicted"/>
<dbReference type="InterPro" id="IPR027417">
    <property type="entry name" value="P-loop_NTPase"/>
</dbReference>
<dbReference type="GO" id="GO:0006364">
    <property type="term" value="P:rRNA processing"/>
    <property type="evidence" value="ECO:0007669"/>
    <property type="project" value="UniProtKB-KW"/>
</dbReference>
<keyword evidence="5" id="KW-0418">Kinase</keyword>
<dbReference type="InterPro" id="IPR019265">
    <property type="entry name" value="RTRAF"/>
</dbReference>
<dbReference type="GO" id="GO:0005737">
    <property type="term" value="C:cytoplasm"/>
    <property type="evidence" value="ECO:0007669"/>
    <property type="project" value="TreeGrafter"/>
</dbReference>
<sequence>MSGRKLKVAGFKKEYIDYDDDIDYKSFFCDADAMFFKKKSKEWWTAFKDETDEQKWSEELGKYLADCEVGVSTSQSRKVVANAVLDVIIAKKYDETASIHSLTSVAYLEKEEARLEKSQNKQNPLNLIDYSSPEFAAKVKELCHLLGITDHPDPVISLKAACIFISENLNETIVNERNAEQKSGKVPNTFDLRSFPIDLPDQKDGAVNAAGRILRLLNIEVLRNTQTSVSFYVYAVYGTSRLMSAETRRRPNILITGTPGTGKSTLGQEIANRLQFDFIEVGKEVREHGLVEEFDERLNCHVLDEEKLLDHLEIRENIECEIFGSLLEEAKDSYKEEIIHELQSETVDQMHANVDYVCRLASQWRPAR</sequence>